<dbReference type="EC" id="4.2.1.108" evidence="3 8"/>
<dbReference type="OrthoDB" id="4406415at2"/>
<dbReference type="UniPathway" id="UPA00067">
    <property type="reaction ID" value="UER00123"/>
</dbReference>
<evidence type="ECO:0000256" key="8">
    <source>
        <dbReference type="HAMAP-Rule" id="MF_01255"/>
    </source>
</evidence>
<evidence type="ECO:0000313" key="10">
    <source>
        <dbReference type="Proteomes" id="UP000320421"/>
    </source>
</evidence>
<comment type="function">
    <text evidence="8">Catalyzes the circularization of gamma-N-acetyl-alpha,gamma-diaminobutyric acid (ADABA) to ectoine (1,4,5,6-tetrahydro-2-methyl-4-pyrimidine carboxylic acid), which is an excellent osmoprotectant.</text>
</comment>
<evidence type="ECO:0000256" key="2">
    <source>
        <dbReference type="ARBA" id="ARBA00009637"/>
    </source>
</evidence>
<sequence>MLVRQLSEIIDTDRDIKAETWNSRRLLLAGDKMGFSLHDTLIHPGTETEIWYQNHLEAVYCIEGEGEIELIPDGPTYPISPGMMYALDKNDRHLLRAKSQLRMVCVFNPPVTGQEVHDENGVYPAATTDS</sequence>
<dbReference type="InterPro" id="IPR014710">
    <property type="entry name" value="RmlC-like_jellyroll"/>
</dbReference>
<dbReference type="InterPro" id="IPR010462">
    <property type="entry name" value="Ectoine_synth"/>
</dbReference>
<reference evidence="9 10" key="1">
    <citation type="submission" date="2019-02" db="EMBL/GenBank/DDBJ databases">
        <title>Deep-cultivation of Planctomycetes and their phenomic and genomic characterization uncovers novel biology.</title>
        <authorList>
            <person name="Wiegand S."/>
            <person name="Jogler M."/>
            <person name="Boedeker C."/>
            <person name="Pinto D."/>
            <person name="Vollmers J."/>
            <person name="Rivas-Marin E."/>
            <person name="Kohn T."/>
            <person name="Peeters S.H."/>
            <person name="Heuer A."/>
            <person name="Rast P."/>
            <person name="Oberbeckmann S."/>
            <person name="Bunk B."/>
            <person name="Jeske O."/>
            <person name="Meyerdierks A."/>
            <person name="Storesund J.E."/>
            <person name="Kallscheuer N."/>
            <person name="Luecker S."/>
            <person name="Lage O.M."/>
            <person name="Pohl T."/>
            <person name="Merkel B.J."/>
            <person name="Hornburger P."/>
            <person name="Mueller R.-W."/>
            <person name="Bruemmer F."/>
            <person name="Labrenz M."/>
            <person name="Spormann A.M."/>
            <person name="Op den Camp H."/>
            <person name="Overmann J."/>
            <person name="Amann R."/>
            <person name="Jetten M.S.M."/>
            <person name="Mascher T."/>
            <person name="Medema M.H."/>
            <person name="Devos D.P."/>
            <person name="Kaster A.-K."/>
            <person name="Ovreas L."/>
            <person name="Rohde M."/>
            <person name="Galperin M.Y."/>
            <person name="Jogler C."/>
        </authorList>
    </citation>
    <scope>NUCLEOTIDE SEQUENCE [LARGE SCALE GENOMIC DNA]</scope>
    <source>
        <strain evidence="9 10">HG66A1</strain>
    </source>
</reference>
<comment type="similarity">
    <text evidence="2 8">Belongs to the ectoine synthase family.</text>
</comment>
<dbReference type="CDD" id="cd06978">
    <property type="entry name" value="cupin_EctC"/>
    <property type="match status" value="1"/>
</dbReference>
<comment type="catalytic activity">
    <reaction evidence="7 8">
        <text>(2S)-4-acetamido-2-aminobutanoate = L-ectoine + H2O</text>
        <dbReference type="Rhea" id="RHEA:17281"/>
        <dbReference type="ChEBI" id="CHEBI:15377"/>
        <dbReference type="ChEBI" id="CHEBI:58515"/>
        <dbReference type="ChEBI" id="CHEBI:58929"/>
        <dbReference type="EC" id="4.2.1.108"/>
    </reaction>
</comment>
<dbReference type="Pfam" id="PF06339">
    <property type="entry name" value="Ectoine_synth"/>
    <property type="match status" value="1"/>
</dbReference>
<dbReference type="SUPFAM" id="SSF51182">
    <property type="entry name" value="RmlC-like cupins"/>
    <property type="match status" value="1"/>
</dbReference>
<dbReference type="NCBIfam" id="NF009806">
    <property type="entry name" value="PRK13290.1"/>
    <property type="match status" value="1"/>
</dbReference>
<dbReference type="GO" id="GO:0019491">
    <property type="term" value="P:ectoine biosynthetic process"/>
    <property type="evidence" value="ECO:0007669"/>
    <property type="project" value="UniProtKB-UniRule"/>
</dbReference>
<evidence type="ECO:0000256" key="3">
    <source>
        <dbReference type="ARBA" id="ARBA00013192"/>
    </source>
</evidence>
<dbReference type="PANTHER" id="PTHR39289:SF1">
    <property type="entry name" value="L-ECTOINE SYNTHASE"/>
    <property type="match status" value="1"/>
</dbReference>
<dbReference type="AlphaFoldDB" id="A0A517PUA8"/>
<dbReference type="GO" id="GO:0033990">
    <property type="term" value="F:ectoine synthase activity"/>
    <property type="evidence" value="ECO:0007669"/>
    <property type="project" value="UniProtKB-EC"/>
</dbReference>
<keyword evidence="5 8" id="KW-0456">Lyase</keyword>
<proteinExistence type="inferred from homology"/>
<dbReference type="PANTHER" id="PTHR39289">
    <property type="match status" value="1"/>
</dbReference>
<comment type="pathway">
    <text evidence="1 8">Amine and polyamine biosynthesis; ectoine biosynthesis; L-ectoine from L-aspartate 4-semialdehyde: step 3/3.</text>
</comment>
<evidence type="ECO:0000256" key="6">
    <source>
        <dbReference type="ARBA" id="ARBA00033271"/>
    </source>
</evidence>
<dbReference type="Gene3D" id="2.60.120.10">
    <property type="entry name" value="Jelly Rolls"/>
    <property type="match status" value="1"/>
</dbReference>
<accession>A0A517PUA8</accession>
<dbReference type="Proteomes" id="UP000320421">
    <property type="component" value="Chromosome"/>
</dbReference>
<organism evidence="9 10">
    <name type="scientific">Gimesia chilikensis</name>
    <dbReference type="NCBI Taxonomy" id="2605989"/>
    <lineage>
        <taxon>Bacteria</taxon>
        <taxon>Pseudomonadati</taxon>
        <taxon>Planctomycetota</taxon>
        <taxon>Planctomycetia</taxon>
        <taxon>Planctomycetales</taxon>
        <taxon>Planctomycetaceae</taxon>
        <taxon>Gimesia</taxon>
    </lineage>
</organism>
<dbReference type="HAMAP" id="MF_01255">
    <property type="entry name" value="Ectoine_synth"/>
    <property type="match status" value="1"/>
</dbReference>
<evidence type="ECO:0000313" key="9">
    <source>
        <dbReference type="EMBL" id="QDT22965.1"/>
    </source>
</evidence>
<evidence type="ECO:0000256" key="1">
    <source>
        <dbReference type="ARBA" id="ARBA00005181"/>
    </source>
</evidence>
<dbReference type="InterPro" id="IPR011051">
    <property type="entry name" value="RmlC_Cupin_sf"/>
</dbReference>
<gene>
    <name evidence="8 9" type="primary">ectC</name>
    <name evidence="9" type="ORF">HG66A1_47760</name>
</gene>
<evidence type="ECO:0000256" key="4">
    <source>
        <dbReference type="ARBA" id="ARBA00019707"/>
    </source>
</evidence>
<evidence type="ECO:0000256" key="5">
    <source>
        <dbReference type="ARBA" id="ARBA00023239"/>
    </source>
</evidence>
<keyword evidence="10" id="KW-1185">Reference proteome</keyword>
<dbReference type="EMBL" id="CP036266">
    <property type="protein sequence ID" value="QDT22965.1"/>
    <property type="molecule type" value="Genomic_DNA"/>
</dbReference>
<dbReference type="RefSeq" id="WP_145189669.1">
    <property type="nucleotide sequence ID" value="NZ_CP036266.1"/>
</dbReference>
<evidence type="ECO:0000256" key="7">
    <source>
        <dbReference type="ARBA" id="ARBA00048714"/>
    </source>
</evidence>
<protein>
    <recommendedName>
        <fullName evidence="4 8">L-ectoine synthase</fullName>
        <ecNumber evidence="3 8">4.2.1.108</ecNumber>
    </recommendedName>
    <alternativeName>
        <fullName evidence="6 8">N-acetyldiaminobutyrate dehydratase</fullName>
    </alternativeName>
</protein>
<name>A0A517PUA8_9PLAN</name>